<dbReference type="InterPro" id="IPR004942">
    <property type="entry name" value="Roadblock/LAMTOR2_dom"/>
</dbReference>
<dbReference type="PROSITE" id="PS50110">
    <property type="entry name" value="RESPONSE_REGULATORY"/>
    <property type="match status" value="1"/>
</dbReference>
<protein>
    <submittedName>
        <fullName evidence="4">Dynein light chain</fullName>
    </submittedName>
</protein>
<dbReference type="SUPFAM" id="SSF52172">
    <property type="entry name" value="CheY-like"/>
    <property type="match status" value="1"/>
</dbReference>
<feature type="domain" description="Response regulatory" evidence="3">
    <location>
        <begin position="166"/>
        <end position="287"/>
    </location>
</feature>
<dbReference type="GO" id="GO:0000160">
    <property type="term" value="P:phosphorelay signal transduction system"/>
    <property type="evidence" value="ECO:0007669"/>
    <property type="project" value="InterPro"/>
</dbReference>
<proteinExistence type="inferred from homology"/>
<dbReference type="CDD" id="cd17546">
    <property type="entry name" value="REC_hyHK_CKI1_RcsC-like"/>
    <property type="match status" value="1"/>
</dbReference>
<evidence type="ECO:0000259" key="3">
    <source>
        <dbReference type="PROSITE" id="PS50110"/>
    </source>
</evidence>
<dbReference type="FunFam" id="3.30.450.30:FF:000011">
    <property type="entry name" value="Dynein light chain roadblock"/>
    <property type="match status" value="1"/>
</dbReference>
<evidence type="ECO:0000256" key="2">
    <source>
        <dbReference type="PROSITE-ProRule" id="PRU00169"/>
    </source>
</evidence>
<dbReference type="Pfam" id="PF00072">
    <property type="entry name" value="Response_reg"/>
    <property type="match status" value="1"/>
</dbReference>
<dbReference type="SMART" id="SM00960">
    <property type="entry name" value="Robl_LC7"/>
    <property type="match status" value="1"/>
</dbReference>
<accession>A0AAW2ZB96</accession>
<evidence type="ECO:0000256" key="1">
    <source>
        <dbReference type="ARBA" id="ARBA00007191"/>
    </source>
</evidence>
<sequence length="292" mass="32969">MSEIEDTLKRITSQQGVEGLVIVNAEGIPIRSNLDNDLKIKYASLITQLTAQARSVVRDLNPQNDLTFLRVRTKFHEILVAPVPYPMTVILGTDDIIRRGYKDDNLFSILESASKIKTIVDKMLQFVVIENDQSTKELGNSKEQLRPQVVNNEAVANIHKSDTIQKFLIVDDNRTSLKIMSEIIRSSGHLVKTAEDGQKCLDLLNECGLTFFDVLIIDEEMPFLTGSEVIAKLREMERSTGTRMFVISSSGHNDASFIKYIKECGADEVLMKPFKRDELFRMCGISIDKKLL</sequence>
<dbReference type="SUPFAM" id="SSF103196">
    <property type="entry name" value="Roadblock/LC7 domain"/>
    <property type="match status" value="1"/>
</dbReference>
<reference evidence="4 5" key="1">
    <citation type="submission" date="2024-03" db="EMBL/GenBank/DDBJ databases">
        <title>The Acrasis kona genome and developmental transcriptomes reveal deep origins of eukaryotic multicellular pathways.</title>
        <authorList>
            <person name="Sheikh S."/>
            <person name="Fu C.-J."/>
            <person name="Brown M.W."/>
            <person name="Baldauf S.L."/>
        </authorList>
    </citation>
    <scope>NUCLEOTIDE SEQUENCE [LARGE SCALE GENOMIC DNA]</scope>
    <source>
        <strain evidence="4 5">ATCC MYA-3509</strain>
    </source>
</reference>
<dbReference type="Gene3D" id="3.40.50.2300">
    <property type="match status" value="1"/>
</dbReference>
<keyword evidence="5" id="KW-1185">Reference proteome</keyword>
<keyword evidence="2" id="KW-0597">Phosphoprotein</keyword>
<dbReference type="Pfam" id="PF03259">
    <property type="entry name" value="Robl_LC7"/>
    <property type="match status" value="1"/>
</dbReference>
<dbReference type="InterPro" id="IPR011006">
    <property type="entry name" value="CheY-like_superfamily"/>
</dbReference>
<feature type="modified residue" description="4-aspartylphosphate" evidence="2">
    <location>
        <position position="218"/>
    </location>
</feature>
<dbReference type="AlphaFoldDB" id="A0AAW2ZB96"/>
<comment type="caution">
    <text evidence="4">The sequence shown here is derived from an EMBL/GenBank/DDBJ whole genome shotgun (WGS) entry which is preliminary data.</text>
</comment>
<dbReference type="InterPro" id="IPR001789">
    <property type="entry name" value="Sig_transdc_resp-reg_receiver"/>
</dbReference>
<dbReference type="Proteomes" id="UP001431209">
    <property type="component" value="Unassembled WGS sequence"/>
</dbReference>
<dbReference type="SMART" id="SM00448">
    <property type="entry name" value="REC"/>
    <property type="match status" value="1"/>
</dbReference>
<organism evidence="4 5">
    <name type="scientific">Acrasis kona</name>
    <dbReference type="NCBI Taxonomy" id="1008807"/>
    <lineage>
        <taxon>Eukaryota</taxon>
        <taxon>Discoba</taxon>
        <taxon>Heterolobosea</taxon>
        <taxon>Tetramitia</taxon>
        <taxon>Eutetramitia</taxon>
        <taxon>Acrasidae</taxon>
        <taxon>Acrasis</taxon>
    </lineage>
</organism>
<dbReference type="Gene3D" id="3.30.450.30">
    <property type="entry name" value="Dynein light chain 2a, cytoplasmic"/>
    <property type="match status" value="1"/>
</dbReference>
<dbReference type="PANTHER" id="PTHR10779">
    <property type="entry name" value="DYNEIN LIGHT CHAIN ROADBLOCK"/>
    <property type="match status" value="1"/>
</dbReference>
<dbReference type="EMBL" id="JAOPGA020001197">
    <property type="protein sequence ID" value="KAL0486029.1"/>
    <property type="molecule type" value="Genomic_DNA"/>
</dbReference>
<evidence type="ECO:0000313" key="5">
    <source>
        <dbReference type="Proteomes" id="UP001431209"/>
    </source>
</evidence>
<evidence type="ECO:0000313" key="4">
    <source>
        <dbReference type="EMBL" id="KAL0486029.1"/>
    </source>
</evidence>
<gene>
    <name evidence="4" type="ORF">AKO1_012297</name>
</gene>
<comment type="similarity">
    <text evidence="1">Belongs to the GAMAD family.</text>
</comment>
<name>A0AAW2ZB96_9EUKA</name>